<comment type="caution">
    <text evidence="2">The sequence shown here is derived from an EMBL/GenBank/DDBJ whole genome shotgun (WGS) entry which is preliminary data.</text>
</comment>
<evidence type="ECO:0000313" key="2">
    <source>
        <dbReference type="EMBL" id="RUS65838.1"/>
    </source>
</evidence>
<dbReference type="EMBL" id="PQSP01000009">
    <property type="protein sequence ID" value="RUS65838.1"/>
    <property type="molecule type" value="Genomic_DNA"/>
</dbReference>
<keyword evidence="3" id="KW-1185">Reference proteome</keyword>
<name>A0A433SAR8_9BURK</name>
<dbReference type="Pfam" id="PF13302">
    <property type="entry name" value="Acetyltransf_3"/>
    <property type="match status" value="1"/>
</dbReference>
<evidence type="ECO:0000259" key="1">
    <source>
        <dbReference type="Pfam" id="PF13302"/>
    </source>
</evidence>
<dbReference type="SUPFAM" id="SSF55729">
    <property type="entry name" value="Acyl-CoA N-acyltransferases (Nat)"/>
    <property type="match status" value="1"/>
</dbReference>
<accession>A0A433SAR8</accession>
<feature type="domain" description="N-acetyltransferase" evidence="1">
    <location>
        <begin position="24"/>
        <end position="150"/>
    </location>
</feature>
<evidence type="ECO:0000313" key="3">
    <source>
        <dbReference type="Proteomes" id="UP000286947"/>
    </source>
</evidence>
<dbReference type="Proteomes" id="UP000286947">
    <property type="component" value="Unassembled WGS sequence"/>
</dbReference>
<dbReference type="AlphaFoldDB" id="A0A433SAR8"/>
<protein>
    <recommendedName>
        <fullName evidence="1">N-acetyltransferase domain-containing protein</fullName>
    </recommendedName>
</protein>
<dbReference type="RefSeq" id="WP_204250908.1">
    <property type="nucleotide sequence ID" value="NZ_PQSP01000009.1"/>
</dbReference>
<organism evidence="2 3">
    <name type="scientific">Saezia sanguinis</name>
    <dbReference type="NCBI Taxonomy" id="1965230"/>
    <lineage>
        <taxon>Bacteria</taxon>
        <taxon>Pseudomonadati</taxon>
        <taxon>Pseudomonadota</taxon>
        <taxon>Betaproteobacteria</taxon>
        <taxon>Burkholderiales</taxon>
        <taxon>Saeziaceae</taxon>
        <taxon>Saezia</taxon>
    </lineage>
</organism>
<dbReference type="Gene3D" id="3.40.630.30">
    <property type="match status" value="1"/>
</dbReference>
<gene>
    <name evidence="2" type="ORF">CUZ56_02683</name>
</gene>
<dbReference type="GO" id="GO:0016747">
    <property type="term" value="F:acyltransferase activity, transferring groups other than amino-acyl groups"/>
    <property type="evidence" value="ECO:0007669"/>
    <property type="project" value="InterPro"/>
</dbReference>
<dbReference type="InterPro" id="IPR000182">
    <property type="entry name" value="GNAT_dom"/>
</dbReference>
<reference evidence="2 3" key="1">
    <citation type="submission" date="2018-01" db="EMBL/GenBank/DDBJ databases">
        <title>Saezia sanguinis gen. nov., sp. nov., in the order Burkholderiales isolated from human blood.</title>
        <authorList>
            <person name="Medina-Pascual M.J."/>
            <person name="Valdezate S."/>
            <person name="Monzon S."/>
            <person name="Cuesta I."/>
            <person name="Carrasco G."/>
            <person name="Villalon P."/>
            <person name="Saez-Nieto J.A."/>
        </authorList>
    </citation>
    <scope>NUCLEOTIDE SEQUENCE [LARGE SCALE GENOMIC DNA]</scope>
    <source>
        <strain evidence="2 3">CNM695-12</strain>
    </source>
</reference>
<proteinExistence type="predicted"/>
<dbReference type="InterPro" id="IPR016181">
    <property type="entry name" value="Acyl_CoA_acyltransferase"/>
</dbReference>
<sequence length="200" mass="22531">MNAITQMKQHGAGAPVHIETNGFILRSLTAADATPRFLQWINSSEFLSGLNLRALNFTHEKLVRYIESFDNRNGYLVGIFAPQTGLLLGLYTLDVNLMHKVGNITTGVGEHAYEGKGVLWATIDALLDHFFAYRDIEKITARVLSSNRRMLFNFIGTPRFVFEARLFQECISIEGKRVDTLLFCTFKDQTLLAKAGRSLK</sequence>